<comment type="caution">
    <text evidence="2">The sequence shown here is derived from an EMBL/GenBank/DDBJ whole genome shotgun (WGS) entry which is preliminary data.</text>
</comment>
<dbReference type="EMBL" id="JAFBMS010000047">
    <property type="protein sequence ID" value="KAG9340044.1"/>
    <property type="molecule type" value="Genomic_DNA"/>
</dbReference>
<reference evidence="2" key="1">
    <citation type="thesis" date="2021" institute="BYU ScholarsArchive" country="Provo, UT, USA">
        <title>Applications of and Algorithms for Genome Assembly and Genomic Analyses with an Emphasis on Marine Teleosts.</title>
        <authorList>
            <person name="Pickett B.D."/>
        </authorList>
    </citation>
    <scope>NUCLEOTIDE SEQUENCE</scope>
    <source>
        <strain evidence="2">HI-2016</strain>
    </source>
</reference>
<evidence type="ECO:0000256" key="1">
    <source>
        <dbReference type="SAM" id="Phobius"/>
    </source>
</evidence>
<feature type="transmembrane region" description="Helical" evidence="1">
    <location>
        <begin position="1458"/>
        <end position="1478"/>
    </location>
</feature>
<evidence type="ECO:0000313" key="3">
    <source>
        <dbReference type="Proteomes" id="UP000824540"/>
    </source>
</evidence>
<sequence>FFSLFSGPELTFFSVSGTGDSLRFLPFNPCLVTFYLRIQYQQVVFNHFKQKNQEFMGVRFFSLFSGPELTFFSVSRTRDSLRFLPFNPCLVTFYLRIHYQQVVFNHFKQKNQEFMGVRFFSLFSGPELTFFSVSRTRDSLRFLPFNPCLVSFYLRIHYQQVVFNHFKQKNQEFMGVRFFSLFSGPELTFFSVSGTRDSLLFLPFNPCLVTFYLRIPYQQVVFNHFKQKNQEFMGVRFFSLFSGPELTFFSVSGTRDSLQFQPFHPCLVTFYLRIHYQQVVFNHFKQKNQEFMGVRFFSLFSGPELTFFSVSGTRDSLRSGAYVFFGFAHKGFLAFSALSSLSGPELTFFSVSGTRDSLQFQPFHPCLVTFYLRIHYQQVVFNHFKQKNQEFMGVRFFSLFSGPELTFFSVSGTRDSLRFQPFHPCLVTFYLRIHYQQVVFNHFKQKNQEFMGVRFFSLFSGPELTFFSVSRTRDSLRFQPFNPCLVTFYLRIHYQQVVFNHFKQKNQEFMGVRFFSLFSGPELTFFSVSGTRDSLLFLPFNPCLVTFYLRIHYQQVVFNHFKQKNQEFMGVRFFSLFSGPELTFFSVSGTRDSLRFQPFHPCLVTFYLRIHYQQVVFNHFKQKNQEFMGVRFFSLFSGPELTFFSVSRTRDSLRFLPFNPCLVSFYLRIHYQQVVFNHFKQKNQEFMGVRFFSLFSGPELTFFSVSRTRDSLRFLPFNPCLVSFYLRIHYQQVVFNHFKQINQEFMGVRFFSLFSGPELTFFSVSRTRDSLRFLPFNPCLVTFHLRIHYQQVVFNHFKQKNQEFMGVRFFSLFSGPELTFFSVSGTRDSLRFQPFHPCLVTFYLRIHYQQVVFNHFKQKNQEFVGVRFFSLFSGPELTFFSVSGTRDSLRFQPFHPCLVTFYLRIHYQQVVFNHFKQKNQEFVGVRFFSLFSGPELTFFSVSRTRDSLRFLPFNPCLVSSYLRIHYQQVVFNHFKQKNQEFMGVRFFSLFSGPELTFFSVSRTRDSLRFLPFNPCLVTFYLRIHYQQVVFNHFKQKNQEFMGVLFFSLFSGPELTFFSVSGTRDSLRFQPFHPCLVTFYLRIHYQQVVFNHFKQKNQEFMGVRFFSLFSGPELTFFSVSGTRDSLRFQPFHPCLVTFYLRIHYQQVVFNHFKQKNQEFMGVRFFSLFSGPELTFFSVSRTRDSLRFLPFNPCLVSFYLRIHYQQVVFNHFKQKNQEFMGVRFFSLFSGPELTFFSVSGTRDSLRFQPFHPCLVTFYLRIHYQQVVFNHFKQKNQEFMGVRFFSLFSGPELTFFSVSRTRDSLRFLPFNPCLVSFYLRIHYQQVVFNHFKQKNQEFMGVRFFSLFSGPELTFFSVSRTRDSLRFLPFNPCLVTFYLRIYYQLVVFNHFKQKNQEFMGVRFFSLFSGPELTFFSVSRTRDSLRFLPFNPCLVSSYLHIHYQQVVFNHFKQKNQEFMGVRFFSLFSAYVFFGFAHKGFLAFSAL</sequence>
<keyword evidence="1" id="KW-0812">Transmembrane</keyword>
<feature type="non-terminal residue" evidence="2">
    <location>
        <position position="1"/>
    </location>
</feature>
<organism evidence="2 3">
    <name type="scientific">Albula glossodonta</name>
    <name type="common">roundjaw bonefish</name>
    <dbReference type="NCBI Taxonomy" id="121402"/>
    <lineage>
        <taxon>Eukaryota</taxon>
        <taxon>Metazoa</taxon>
        <taxon>Chordata</taxon>
        <taxon>Craniata</taxon>
        <taxon>Vertebrata</taxon>
        <taxon>Euteleostomi</taxon>
        <taxon>Actinopterygii</taxon>
        <taxon>Neopterygii</taxon>
        <taxon>Teleostei</taxon>
        <taxon>Albuliformes</taxon>
        <taxon>Albulidae</taxon>
        <taxon>Albula</taxon>
    </lineage>
</organism>
<keyword evidence="3" id="KW-1185">Reference proteome</keyword>
<keyword evidence="1" id="KW-1133">Transmembrane helix</keyword>
<gene>
    <name evidence="2" type="ORF">JZ751_022155</name>
</gene>
<protein>
    <submittedName>
        <fullName evidence="2">Uncharacterized protein</fullName>
    </submittedName>
</protein>
<proteinExistence type="predicted"/>
<keyword evidence="1" id="KW-0472">Membrane</keyword>
<name>A0A8T2NJ55_9TELE</name>
<accession>A0A8T2NJ55</accession>
<dbReference type="Proteomes" id="UP000824540">
    <property type="component" value="Unassembled WGS sequence"/>
</dbReference>
<evidence type="ECO:0000313" key="2">
    <source>
        <dbReference type="EMBL" id="KAG9340044.1"/>
    </source>
</evidence>